<dbReference type="NCBIfam" id="TIGR02115">
    <property type="entry name" value="potass_kdpF"/>
    <property type="match status" value="1"/>
</dbReference>
<accession>A0AA47EMY5</accession>
<dbReference type="EMBL" id="CP086239">
    <property type="protein sequence ID" value="WAG63193.1"/>
    <property type="molecule type" value="Genomic_DNA"/>
</dbReference>
<dbReference type="Pfam" id="PF09604">
    <property type="entry name" value="Potass_KdpF"/>
    <property type="match status" value="1"/>
</dbReference>
<dbReference type="GO" id="GO:0008556">
    <property type="term" value="F:P-type potassium transmembrane transporter activity"/>
    <property type="evidence" value="ECO:0007669"/>
    <property type="project" value="InterPro"/>
</dbReference>
<dbReference type="InterPro" id="IPR011726">
    <property type="entry name" value="KdpF"/>
</dbReference>
<proteinExistence type="predicted"/>
<gene>
    <name evidence="1" type="primary">kdpF</name>
    <name evidence="1" type="ORF">LL038_24500</name>
</gene>
<dbReference type="Proteomes" id="UP001164733">
    <property type="component" value="Chromosome"/>
</dbReference>
<dbReference type="RefSeq" id="WP_216124075.1">
    <property type="nucleotide sequence ID" value="NZ_CP086239.1"/>
</dbReference>
<protein>
    <submittedName>
        <fullName evidence="1">K(+)-transporting ATPase subunit F</fullName>
    </submittedName>
</protein>
<sequence>MVGLIIIIIMLFLYLFYALFNPEKF</sequence>
<dbReference type="AlphaFoldDB" id="A0AA47EMY5"/>
<organism evidence="1 2">
    <name type="scientific">Clostridium estertheticum</name>
    <dbReference type="NCBI Taxonomy" id="238834"/>
    <lineage>
        <taxon>Bacteria</taxon>
        <taxon>Bacillati</taxon>
        <taxon>Bacillota</taxon>
        <taxon>Clostridia</taxon>
        <taxon>Eubacteriales</taxon>
        <taxon>Clostridiaceae</taxon>
        <taxon>Clostridium</taxon>
    </lineage>
</organism>
<dbReference type="GO" id="GO:0005886">
    <property type="term" value="C:plasma membrane"/>
    <property type="evidence" value="ECO:0007669"/>
    <property type="project" value="InterPro"/>
</dbReference>
<evidence type="ECO:0000313" key="1">
    <source>
        <dbReference type="EMBL" id="WAG63193.1"/>
    </source>
</evidence>
<name>A0AA47EMY5_9CLOT</name>
<evidence type="ECO:0000313" key="2">
    <source>
        <dbReference type="Proteomes" id="UP001164733"/>
    </source>
</evidence>
<reference evidence="1" key="1">
    <citation type="submission" date="2021-11" db="EMBL/GenBank/DDBJ databases">
        <title>Clostridia strains as spoilage organisms.</title>
        <authorList>
            <person name="Wambui J."/>
            <person name="Stevens M.J.A."/>
            <person name="Stephan R."/>
        </authorList>
    </citation>
    <scope>NUCLEOTIDE SEQUENCE</scope>
    <source>
        <strain evidence="1">CF009</strain>
    </source>
</reference>